<evidence type="ECO:0000259" key="1">
    <source>
        <dbReference type="Pfam" id="PF00561"/>
    </source>
</evidence>
<dbReference type="InterPro" id="IPR050266">
    <property type="entry name" value="AB_hydrolase_sf"/>
</dbReference>
<organism evidence="2 3">
    <name type="scientific">Enhydrobacter aerosaccus</name>
    <dbReference type="NCBI Taxonomy" id="225324"/>
    <lineage>
        <taxon>Bacteria</taxon>
        <taxon>Pseudomonadati</taxon>
        <taxon>Pseudomonadota</taxon>
        <taxon>Alphaproteobacteria</taxon>
        <taxon>Hyphomicrobiales</taxon>
        <taxon>Enhydrobacter</taxon>
    </lineage>
</organism>
<dbReference type="GO" id="GO:0003824">
    <property type="term" value="F:catalytic activity"/>
    <property type="evidence" value="ECO:0007669"/>
    <property type="project" value="InterPro"/>
</dbReference>
<reference evidence="3" key="1">
    <citation type="submission" date="2017-02" db="EMBL/GenBank/DDBJ databases">
        <authorList>
            <person name="Varghese N."/>
            <person name="Submissions S."/>
        </authorList>
    </citation>
    <scope>NUCLEOTIDE SEQUENCE [LARGE SCALE GENOMIC DNA]</scope>
    <source>
        <strain evidence="3">ATCC 27094</strain>
    </source>
</reference>
<dbReference type="Proteomes" id="UP000190092">
    <property type="component" value="Unassembled WGS sequence"/>
</dbReference>
<dbReference type="InterPro" id="IPR000639">
    <property type="entry name" value="Epox_hydrolase-like"/>
</dbReference>
<dbReference type="Pfam" id="PF00561">
    <property type="entry name" value="Abhydrolase_1"/>
    <property type="match status" value="1"/>
</dbReference>
<dbReference type="PANTHER" id="PTHR43798:SF33">
    <property type="entry name" value="HYDROLASE, PUTATIVE (AFU_ORTHOLOGUE AFUA_2G14860)-RELATED"/>
    <property type="match status" value="1"/>
</dbReference>
<dbReference type="STRING" id="225324.SAMN02745126_01131"/>
<sequence>MSTLNGMPGPTSRVFFSQRLRLHYVDWGNPEAPPLLLVHGGRDHCRNWDWVAQALRKDWHIICPDLRGHGDSQWSPDGNYSMSAYIYDLAQLIHQQGLAPVTIIAHSLGGNISLRYTGIYPESVRKLVAIEGLGPSPKVIAERGQKTMADRMREWVDEQRKLSGRLPRRYASIEDAFKRMQEENKHLSAEQARHLTQQGVNQNEDGTYSWKFDNYVRAWPPYDMSYPDIESLWAGISCPTLLVYGKESWASNPEKDGRLQHFKTAKVVEFDNAGHWVHHDRLEDFVETARTFIA</sequence>
<name>A0A1T4KSM1_9HYPH</name>
<dbReference type="InterPro" id="IPR000073">
    <property type="entry name" value="AB_hydrolase_1"/>
</dbReference>
<gene>
    <name evidence="2" type="ORF">SAMN02745126_01131</name>
</gene>
<evidence type="ECO:0000313" key="2">
    <source>
        <dbReference type="EMBL" id="SJZ45435.1"/>
    </source>
</evidence>
<accession>A0A1T4KSM1</accession>
<dbReference type="EMBL" id="FUWJ01000001">
    <property type="protein sequence ID" value="SJZ45435.1"/>
    <property type="molecule type" value="Genomic_DNA"/>
</dbReference>
<dbReference type="OrthoDB" id="9808398at2"/>
<proteinExistence type="predicted"/>
<keyword evidence="3" id="KW-1185">Reference proteome</keyword>
<dbReference type="Gene3D" id="3.40.50.1820">
    <property type="entry name" value="alpha/beta hydrolase"/>
    <property type="match status" value="1"/>
</dbReference>
<dbReference type="PANTHER" id="PTHR43798">
    <property type="entry name" value="MONOACYLGLYCEROL LIPASE"/>
    <property type="match status" value="1"/>
</dbReference>
<dbReference type="InterPro" id="IPR029058">
    <property type="entry name" value="AB_hydrolase_fold"/>
</dbReference>
<dbReference type="RefSeq" id="WP_085933536.1">
    <property type="nucleotide sequence ID" value="NZ_FUWJ01000001.1"/>
</dbReference>
<dbReference type="GO" id="GO:0016020">
    <property type="term" value="C:membrane"/>
    <property type="evidence" value="ECO:0007669"/>
    <property type="project" value="TreeGrafter"/>
</dbReference>
<feature type="domain" description="AB hydrolase-1" evidence="1">
    <location>
        <begin position="33"/>
        <end position="281"/>
    </location>
</feature>
<dbReference type="SUPFAM" id="SSF53474">
    <property type="entry name" value="alpha/beta-Hydrolases"/>
    <property type="match status" value="1"/>
</dbReference>
<dbReference type="PRINTS" id="PR00412">
    <property type="entry name" value="EPOXHYDRLASE"/>
</dbReference>
<protein>
    <submittedName>
        <fullName evidence="2">Pimeloyl-ACP methyl ester carboxylesterase</fullName>
    </submittedName>
</protein>
<evidence type="ECO:0000313" key="3">
    <source>
        <dbReference type="Proteomes" id="UP000190092"/>
    </source>
</evidence>
<dbReference type="AlphaFoldDB" id="A0A1T4KSM1"/>
<dbReference type="PRINTS" id="PR00111">
    <property type="entry name" value="ABHYDROLASE"/>
</dbReference>